<accession>A0A9D4N8N7</accession>
<evidence type="ECO:0000313" key="3">
    <source>
        <dbReference type="Proteomes" id="UP000828390"/>
    </source>
</evidence>
<proteinExistence type="predicted"/>
<dbReference type="AlphaFoldDB" id="A0A9D4N8N7"/>
<protein>
    <submittedName>
        <fullName evidence="2">Uncharacterized protein</fullName>
    </submittedName>
</protein>
<dbReference type="EMBL" id="JAIWYP010000001">
    <property type="protein sequence ID" value="KAH3889973.1"/>
    <property type="molecule type" value="Genomic_DNA"/>
</dbReference>
<feature type="region of interest" description="Disordered" evidence="1">
    <location>
        <begin position="89"/>
        <end position="177"/>
    </location>
</feature>
<dbReference type="Proteomes" id="UP000828390">
    <property type="component" value="Unassembled WGS sequence"/>
</dbReference>
<sequence>MNIIRIISVKQIIPIIDIEIKSFCVTTEAANVWNNSVFLLVNRDPGCDVTHIRRTSSRVLETDEGELIEMANKLMDMLHNIHERARTPMTEEMNERRRTLSERQVAHQSNSEASETSTSPIEDMMEVSQSSDPPVFGADSSFKWGQNSSQEETIKQKGKMGETNTVRKKTRRTTDFL</sequence>
<gene>
    <name evidence="2" type="ORF">DPMN_014040</name>
</gene>
<feature type="compositionally biased region" description="Polar residues" evidence="1">
    <location>
        <begin position="106"/>
        <end position="120"/>
    </location>
</feature>
<reference evidence="2" key="1">
    <citation type="journal article" date="2019" name="bioRxiv">
        <title>The Genome of the Zebra Mussel, Dreissena polymorpha: A Resource for Invasive Species Research.</title>
        <authorList>
            <person name="McCartney M.A."/>
            <person name="Auch B."/>
            <person name="Kono T."/>
            <person name="Mallez S."/>
            <person name="Zhang Y."/>
            <person name="Obille A."/>
            <person name="Becker A."/>
            <person name="Abrahante J.E."/>
            <person name="Garbe J."/>
            <person name="Badalamenti J.P."/>
            <person name="Herman A."/>
            <person name="Mangelson H."/>
            <person name="Liachko I."/>
            <person name="Sullivan S."/>
            <person name="Sone E.D."/>
            <person name="Koren S."/>
            <person name="Silverstein K.A.T."/>
            <person name="Beckman K.B."/>
            <person name="Gohl D.M."/>
        </authorList>
    </citation>
    <scope>NUCLEOTIDE SEQUENCE</scope>
    <source>
        <strain evidence="2">Duluth1</strain>
        <tissue evidence="2">Whole animal</tissue>
    </source>
</reference>
<organism evidence="2 3">
    <name type="scientific">Dreissena polymorpha</name>
    <name type="common">Zebra mussel</name>
    <name type="synonym">Mytilus polymorpha</name>
    <dbReference type="NCBI Taxonomy" id="45954"/>
    <lineage>
        <taxon>Eukaryota</taxon>
        <taxon>Metazoa</taxon>
        <taxon>Spiralia</taxon>
        <taxon>Lophotrochozoa</taxon>
        <taxon>Mollusca</taxon>
        <taxon>Bivalvia</taxon>
        <taxon>Autobranchia</taxon>
        <taxon>Heteroconchia</taxon>
        <taxon>Euheterodonta</taxon>
        <taxon>Imparidentia</taxon>
        <taxon>Neoheterodontei</taxon>
        <taxon>Myida</taxon>
        <taxon>Dreissenoidea</taxon>
        <taxon>Dreissenidae</taxon>
        <taxon>Dreissena</taxon>
    </lineage>
</organism>
<feature type="compositionally biased region" description="Basic and acidic residues" evidence="1">
    <location>
        <begin position="93"/>
        <end position="105"/>
    </location>
</feature>
<evidence type="ECO:0000313" key="2">
    <source>
        <dbReference type="EMBL" id="KAH3889973.1"/>
    </source>
</evidence>
<keyword evidence="3" id="KW-1185">Reference proteome</keyword>
<evidence type="ECO:0000256" key="1">
    <source>
        <dbReference type="SAM" id="MobiDB-lite"/>
    </source>
</evidence>
<comment type="caution">
    <text evidence="2">The sequence shown here is derived from an EMBL/GenBank/DDBJ whole genome shotgun (WGS) entry which is preliminary data.</text>
</comment>
<name>A0A9D4N8N7_DREPO</name>
<reference evidence="2" key="2">
    <citation type="submission" date="2020-11" db="EMBL/GenBank/DDBJ databases">
        <authorList>
            <person name="McCartney M.A."/>
            <person name="Auch B."/>
            <person name="Kono T."/>
            <person name="Mallez S."/>
            <person name="Becker A."/>
            <person name="Gohl D.M."/>
            <person name="Silverstein K.A.T."/>
            <person name="Koren S."/>
            <person name="Bechman K.B."/>
            <person name="Herman A."/>
            <person name="Abrahante J.E."/>
            <person name="Garbe J."/>
        </authorList>
    </citation>
    <scope>NUCLEOTIDE SEQUENCE</scope>
    <source>
        <strain evidence="2">Duluth1</strain>
        <tissue evidence="2">Whole animal</tissue>
    </source>
</reference>